<dbReference type="InterPro" id="IPR027469">
    <property type="entry name" value="Cation_efflux_TMD_sf"/>
</dbReference>
<feature type="transmembrane region" description="Helical" evidence="9">
    <location>
        <begin position="169"/>
        <end position="194"/>
    </location>
</feature>
<evidence type="ECO:0000256" key="5">
    <source>
        <dbReference type="ARBA" id="ARBA00022989"/>
    </source>
</evidence>
<dbReference type="GO" id="GO:0005886">
    <property type="term" value="C:plasma membrane"/>
    <property type="evidence" value="ECO:0007669"/>
    <property type="project" value="TreeGrafter"/>
</dbReference>
<evidence type="ECO:0000313" key="13">
    <source>
        <dbReference type="Proteomes" id="UP000199220"/>
    </source>
</evidence>
<name>A0A1H5HN36_9MICO</name>
<feature type="transmembrane region" description="Helical" evidence="9">
    <location>
        <begin position="37"/>
        <end position="55"/>
    </location>
</feature>
<dbReference type="InterPro" id="IPR002524">
    <property type="entry name" value="Cation_efflux"/>
</dbReference>
<dbReference type="AlphaFoldDB" id="A0A1H5HN36"/>
<reference evidence="13" key="1">
    <citation type="submission" date="2016-10" db="EMBL/GenBank/DDBJ databases">
        <authorList>
            <person name="Varghese N."/>
            <person name="Submissions S."/>
        </authorList>
    </citation>
    <scope>NUCLEOTIDE SEQUENCE [LARGE SCALE GENOMIC DNA]</scope>
    <source>
        <strain evidence="13">DSM 21368</strain>
    </source>
</reference>
<keyword evidence="4 9" id="KW-0812">Transmembrane</keyword>
<dbReference type="RefSeq" id="WP_089772775.1">
    <property type="nucleotide sequence ID" value="NZ_FNTX01000001.1"/>
</dbReference>
<feature type="transmembrane region" description="Helical" evidence="9">
    <location>
        <begin position="61"/>
        <end position="82"/>
    </location>
</feature>
<feature type="transmembrane region" description="Helical" evidence="9">
    <location>
        <begin position="102"/>
        <end position="125"/>
    </location>
</feature>
<dbReference type="Pfam" id="PF01545">
    <property type="entry name" value="Cation_efflux"/>
    <property type="match status" value="1"/>
</dbReference>
<dbReference type="InterPro" id="IPR027470">
    <property type="entry name" value="Cation_efflux_CTD"/>
</dbReference>
<evidence type="ECO:0000256" key="9">
    <source>
        <dbReference type="SAM" id="Phobius"/>
    </source>
</evidence>
<protein>
    <submittedName>
        <fullName evidence="12">Cobalt-zinc-cadmium efflux system protein</fullName>
    </submittedName>
</protein>
<dbReference type="NCBIfam" id="TIGR01297">
    <property type="entry name" value="CDF"/>
    <property type="match status" value="1"/>
</dbReference>
<dbReference type="Pfam" id="PF16916">
    <property type="entry name" value="ZT_dimer"/>
    <property type="match status" value="1"/>
</dbReference>
<dbReference type="SUPFAM" id="SSF161111">
    <property type="entry name" value="Cation efflux protein transmembrane domain-like"/>
    <property type="match status" value="1"/>
</dbReference>
<evidence type="ECO:0000256" key="6">
    <source>
        <dbReference type="ARBA" id="ARBA00023065"/>
    </source>
</evidence>
<dbReference type="PANTHER" id="PTHR11562">
    <property type="entry name" value="CATION EFFLUX PROTEIN/ ZINC TRANSPORTER"/>
    <property type="match status" value="1"/>
</dbReference>
<accession>A0A1H5HN36</accession>
<evidence type="ECO:0000256" key="8">
    <source>
        <dbReference type="SAM" id="MobiDB-lite"/>
    </source>
</evidence>
<dbReference type="InterPro" id="IPR036837">
    <property type="entry name" value="Cation_efflux_CTD_sf"/>
</dbReference>
<keyword evidence="13" id="KW-1185">Reference proteome</keyword>
<feature type="domain" description="Cation efflux protein transmembrane" evidence="10">
    <location>
        <begin position="36"/>
        <end position="226"/>
    </location>
</feature>
<dbReference type="PANTHER" id="PTHR11562:SF17">
    <property type="entry name" value="RE54080P-RELATED"/>
    <property type="match status" value="1"/>
</dbReference>
<dbReference type="SUPFAM" id="SSF160240">
    <property type="entry name" value="Cation efflux protein cytoplasmic domain-like"/>
    <property type="match status" value="1"/>
</dbReference>
<feature type="transmembrane region" description="Helical" evidence="9">
    <location>
        <begin position="137"/>
        <end position="157"/>
    </location>
</feature>
<organism evidence="12 13">
    <name type="scientific">Ruania alba</name>
    <dbReference type="NCBI Taxonomy" id="648782"/>
    <lineage>
        <taxon>Bacteria</taxon>
        <taxon>Bacillati</taxon>
        <taxon>Actinomycetota</taxon>
        <taxon>Actinomycetes</taxon>
        <taxon>Micrococcales</taxon>
        <taxon>Ruaniaceae</taxon>
        <taxon>Ruania</taxon>
    </lineage>
</organism>
<evidence type="ECO:0000256" key="1">
    <source>
        <dbReference type="ARBA" id="ARBA00004141"/>
    </source>
</evidence>
<dbReference type="Gene3D" id="1.20.1510.10">
    <property type="entry name" value="Cation efflux protein transmembrane domain"/>
    <property type="match status" value="1"/>
</dbReference>
<keyword evidence="6" id="KW-0406">Ion transport</keyword>
<sequence>MARRHQDKPESPGHDHGGHGHDHAVTATNENKRRLQLVLGITFTVMLAQAVGAWISGSLSLLADAGHMLTDSAGVAIALLAATLAQRPSTDTRTFGWQRAEVLAALVNATILCTVGVLVIREAFLRWGDTPEIQSGVMLWVAVGGALANTASLLILVKARGESLNLRGAYLEVFGDLVGSLAVIAAAIVIMTTGYVRADAIASFAIGALILPRAISLLKDVADVLLESTPRGMDLGQVRKHILELPAVSDVHDLHAWTITSGVPVMSAHIVLDVDELDPELECATLDALGECLEGHFDVSHCTFQLEPAGHTRHEHSIHA</sequence>
<evidence type="ECO:0000259" key="10">
    <source>
        <dbReference type="Pfam" id="PF01545"/>
    </source>
</evidence>
<dbReference type="EMBL" id="FNTX01000001">
    <property type="protein sequence ID" value="SEE29184.1"/>
    <property type="molecule type" value="Genomic_DNA"/>
</dbReference>
<dbReference type="STRING" id="648782.SAMN04488554_2008"/>
<evidence type="ECO:0000256" key="2">
    <source>
        <dbReference type="ARBA" id="ARBA00008873"/>
    </source>
</evidence>
<comment type="similarity">
    <text evidence="2">Belongs to the cation diffusion facilitator (CDF) transporter (TC 2.A.4) family. SLC30A subfamily.</text>
</comment>
<dbReference type="InterPro" id="IPR058533">
    <property type="entry name" value="Cation_efflux_TM"/>
</dbReference>
<evidence type="ECO:0000259" key="11">
    <source>
        <dbReference type="Pfam" id="PF16916"/>
    </source>
</evidence>
<comment type="subcellular location">
    <subcellularLocation>
        <location evidence="1">Membrane</location>
        <topology evidence="1">Multi-pass membrane protein</topology>
    </subcellularLocation>
</comment>
<feature type="domain" description="Cation efflux protein cytoplasmic" evidence="11">
    <location>
        <begin position="230"/>
        <end position="308"/>
    </location>
</feature>
<dbReference type="InterPro" id="IPR050681">
    <property type="entry name" value="CDF/SLC30A"/>
</dbReference>
<proteinExistence type="inferred from homology"/>
<evidence type="ECO:0000313" key="12">
    <source>
        <dbReference type="EMBL" id="SEE29184.1"/>
    </source>
</evidence>
<dbReference type="GO" id="GO:0005385">
    <property type="term" value="F:zinc ion transmembrane transporter activity"/>
    <property type="evidence" value="ECO:0007669"/>
    <property type="project" value="TreeGrafter"/>
</dbReference>
<evidence type="ECO:0000256" key="4">
    <source>
        <dbReference type="ARBA" id="ARBA00022692"/>
    </source>
</evidence>
<keyword evidence="5 9" id="KW-1133">Transmembrane helix</keyword>
<gene>
    <name evidence="12" type="ORF">SAMN04488554_2008</name>
</gene>
<feature type="region of interest" description="Disordered" evidence="8">
    <location>
        <begin position="1"/>
        <end position="24"/>
    </location>
</feature>
<feature type="compositionally biased region" description="Basic and acidic residues" evidence="8">
    <location>
        <begin position="7"/>
        <end position="24"/>
    </location>
</feature>
<keyword evidence="3" id="KW-0813">Transport</keyword>
<evidence type="ECO:0000256" key="7">
    <source>
        <dbReference type="ARBA" id="ARBA00023136"/>
    </source>
</evidence>
<dbReference type="OrthoDB" id="9809646at2"/>
<dbReference type="Proteomes" id="UP000199220">
    <property type="component" value="Unassembled WGS sequence"/>
</dbReference>
<evidence type="ECO:0000256" key="3">
    <source>
        <dbReference type="ARBA" id="ARBA00022448"/>
    </source>
</evidence>
<keyword evidence="7 9" id="KW-0472">Membrane</keyword>